<keyword evidence="1" id="KW-0732">Signal</keyword>
<evidence type="ECO:0000313" key="2">
    <source>
        <dbReference type="EMBL" id="PNR31569.1"/>
    </source>
</evidence>
<reference evidence="2 4" key="1">
    <citation type="journal article" date="2008" name="Science">
        <title>The Physcomitrella genome reveals evolutionary insights into the conquest of land by plants.</title>
        <authorList>
            <person name="Rensing S."/>
            <person name="Lang D."/>
            <person name="Zimmer A."/>
            <person name="Terry A."/>
            <person name="Salamov A."/>
            <person name="Shapiro H."/>
            <person name="Nishiyama T."/>
            <person name="Perroud P.-F."/>
            <person name="Lindquist E."/>
            <person name="Kamisugi Y."/>
            <person name="Tanahashi T."/>
            <person name="Sakakibara K."/>
            <person name="Fujita T."/>
            <person name="Oishi K."/>
            <person name="Shin-I T."/>
            <person name="Kuroki Y."/>
            <person name="Toyoda A."/>
            <person name="Suzuki Y."/>
            <person name="Hashimoto A."/>
            <person name="Yamaguchi K."/>
            <person name="Sugano A."/>
            <person name="Kohara Y."/>
            <person name="Fujiyama A."/>
            <person name="Anterola A."/>
            <person name="Aoki S."/>
            <person name="Ashton N."/>
            <person name="Barbazuk W.B."/>
            <person name="Barker E."/>
            <person name="Bennetzen J."/>
            <person name="Bezanilla M."/>
            <person name="Blankenship R."/>
            <person name="Cho S.H."/>
            <person name="Dutcher S."/>
            <person name="Estelle M."/>
            <person name="Fawcett J.A."/>
            <person name="Gundlach H."/>
            <person name="Hanada K."/>
            <person name="Heyl A."/>
            <person name="Hicks K.A."/>
            <person name="Hugh J."/>
            <person name="Lohr M."/>
            <person name="Mayer K."/>
            <person name="Melkozernov A."/>
            <person name="Murata T."/>
            <person name="Nelson D."/>
            <person name="Pils B."/>
            <person name="Prigge M."/>
            <person name="Reiss B."/>
            <person name="Renner T."/>
            <person name="Rombauts S."/>
            <person name="Rushton P."/>
            <person name="Sanderfoot A."/>
            <person name="Schween G."/>
            <person name="Shiu S.-H."/>
            <person name="Stueber K."/>
            <person name="Theodoulou F.L."/>
            <person name="Tu H."/>
            <person name="Van de Peer Y."/>
            <person name="Verrier P.J."/>
            <person name="Waters E."/>
            <person name="Wood A."/>
            <person name="Yang L."/>
            <person name="Cove D."/>
            <person name="Cuming A."/>
            <person name="Hasebe M."/>
            <person name="Lucas S."/>
            <person name="Mishler D.B."/>
            <person name="Reski R."/>
            <person name="Grigoriev I."/>
            <person name="Quatrano R.S."/>
            <person name="Boore J.L."/>
        </authorList>
    </citation>
    <scope>NUCLEOTIDE SEQUENCE [LARGE SCALE GENOMIC DNA]</scope>
    <source>
        <strain evidence="3 4">cv. Gransden 2004</strain>
    </source>
</reference>
<protein>
    <submittedName>
        <fullName evidence="2 3">Uncharacterized protein</fullName>
    </submittedName>
</protein>
<dbReference type="Gramene" id="Pp3c21_3740V3.1">
    <property type="protein sequence ID" value="Pp3c21_3740V3.1"/>
    <property type="gene ID" value="Pp3c21_3740"/>
</dbReference>
<evidence type="ECO:0000313" key="3">
    <source>
        <dbReference type="EnsemblPlants" id="Pp3c21_3740V3.1"/>
    </source>
</evidence>
<feature type="chain" id="PRO_5036318895" evidence="1">
    <location>
        <begin position="21"/>
        <end position="242"/>
    </location>
</feature>
<keyword evidence="4" id="KW-1185">Reference proteome</keyword>
<dbReference type="EnsemblPlants" id="Pp3c21_3740V3.1">
    <property type="protein sequence ID" value="Pp3c21_3740V3.1"/>
    <property type="gene ID" value="Pp3c21_3740"/>
</dbReference>
<proteinExistence type="predicted"/>
<sequence length="242" mass="27025">MAMLAMAMMVMAMMVMGGTCNEGRFRNRNPGPEFPDSHRILLMPFILPAVICARQHLTRACFMALPKLPTAFNGIGAGQLAIPSVLLECTENRQGCYFSAAKTLLDFSWKGAQVPHDPLFDRKISCELHQSCDENRRCTDCMRNQRPAVRRSQVFPQIDGACATCADAQRARKSCPSHIYNLSLCLPAQLPGLFADRRRRVRMGVWDLLLKLATGSNSPFICPSVKILGVRNIQNHMRMGIK</sequence>
<dbReference type="AlphaFoldDB" id="A0A2K1IQL2"/>
<evidence type="ECO:0000313" key="4">
    <source>
        <dbReference type="Proteomes" id="UP000006727"/>
    </source>
</evidence>
<accession>A0A2K1IQL2</accession>
<dbReference type="EMBL" id="ABEU02000021">
    <property type="protein sequence ID" value="PNR31569.1"/>
    <property type="molecule type" value="Genomic_DNA"/>
</dbReference>
<dbReference type="Proteomes" id="UP000006727">
    <property type="component" value="Chromosome 21"/>
</dbReference>
<reference evidence="2 4" key="2">
    <citation type="journal article" date="2018" name="Plant J.">
        <title>The Physcomitrella patens chromosome-scale assembly reveals moss genome structure and evolution.</title>
        <authorList>
            <person name="Lang D."/>
            <person name="Ullrich K.K."/>
            <person name="Murat F."/>
            <person name="Fuchs J."/>
            <person name="Jenkins J."/>
            <person name="Haas F.B."/>
            <person name="Piednoel M."/>
            <person name="Gundlach H."/>
            <person name="Van Bel M."/>
            <person name="Meyberg R."/>
            <person name="Vives C."/>
            <person name="Morata J."/>
            <person name="Symeonidi A."/>
            <person name="Hiss M."/>
            <person name="Muchero W."/>
            <person name="Kamisugi Y."/>
            <person name="Saleh O."/>
            <person name="Blanc G."/>
            <person name="Decker E.L."/>
            <person name="van Gessel N."/>
            <person name="Grimwood J."/>
            <person name="Hayes R.D."/>
            <person name="Graham S.W."/>
            <person name="Gunter L.E."/>
            <person name="McDaniel S.F."/>
            <person name="Hoernstein S.N.W."/>
            <person name="Larsson A."/>
            <person name="Li F.W."/>
            <person name="Perroud P.F."/>
            <person name="Phillips J."/>
            <person name="Ranjan P."/>
            <person name="Rokshar D.S."/>
            <person name="Rothfels C.J."/>
            <person name="Schneider L."/>
            <person name="Shu S."/>
            <person name="Stevenson D.W."/>
            <person name="Thummler F."/>
            <person name="Tillich M."/>
            <person name="Villarreal Aguilar J.C."/>
            <person name="Widiez T."/>
            <person name="Wong G.K."/>
            <person name="Wymore A."/>
            <person name="Zhang Y."/>
            <person name="Zimmer A.D."/>
            <person name="Quatrano R.S."/>
            <person name="Mayer K.F.X."/>
            <person name="Goodstein D."/>
            <person name="Casacuberta J.M."/>
            <person name="Vandepoele K."/>
            <person name="Reski R."/>
            <person name="Cuming A.C."/>
            <person name="Tuskan G.A."/>
            <person name="Maumus F."/>
            <person name="Salse J."/>
            <person name="Schmutz J."/>
            <person name="Rensing S.A."/>
        </authorList>
    </citation>
    <scope>NUCLEOTIDE SEQUENCE [LARGE SCALE GENOMIC DNA]</scope>
    <source>
        <strain evidence="3 4">cv. Gransden 2004</strain>
    </source>
</reference>
<dbReference type="InParanoid" id="A0A2K1IQL2"/>
<evidence type="ECO:0000256" key="1">
    <source>
        <dbReference type="SAM" id="SignalP"/>
    </source>
</evidence>
<reference evidence="3" key="3">
    <citation type="submission" date="2020-12" db="UniProtKB">
        <authorList>
            <consortium name="EnsemblPlants"/>
        </authorList>
    </citation>
    <scope>IDENTIFICATION</scope>
</reference>
<feature type="signal peptide" evidence="1">
    <location>
        <begin position="1"/>
        <end position="20"/>
    </location>
</feature>
<organism evidence="2">
    <name type="scientific">Physcomitrium patens</name>
    <name type="common">Spreading-leaved earth moss</name>
    <name type="synonym">Physcomitrella patens</name>
    <dbReference type="NCBI Taxonomy" id="3218"/>
    <lineage>
        <taxon>Eukaryota</taxon>
        <taxon>Viridiplantae</taxon>
        <taxon>Streptophyta</taxon>
        <taxon>Embryophyta</taxon>
        <taxon>Bryophyta</taxon>
        <taxon>Bryophytina</taxon>
        <taxon>Bryopsida</taxon>
        <taxon>Funariidae</taxon>
        <taxon>Funariales</taxon>
        <taxon>Funariaceae</taxon>
        <taxon>Physcomitrium</taxon>
    </lineage>
</organism>
<gene>
    <name evidence="2" type="ORF">PHYPA_025690</name>
</gene>
<name>A0A2K1IQL2_PHYPA</name>